<comment type="pathway">
    <text evidence="2 9">Carbohydrate degradation; glycolysis; D-glyceraldehyde 3-phosphate and glycerone phosphate from D-glucose: step 3/4.</text>
</comment>
<dbReference type="EMBL" id="JBHTCA010000001">
    <property type="protein sequence ID" value="MFC7407436.1"/>
    <property type="molecule type" value="Genomic_DNA"/>
</dbReference>
<keyword evidence="5 9" id="KW-0479">Metal-binding</keyword>
<evidence type="ECO:0000313" key="11">
    <source>
        <dbReference type="EMBL" id="MFC7407436.1"/>
    </source>
</evidence>
<name>A0ABW2QDU7_9BURK</name>
<feature type="binding site" description="in other chain" evidence="9">
    <location>
        <begin position="274"/>
        <end position="277"/>
    </location>
    <ligand>
        <name>substrate</name>
        <note>ligand shared between dimeric partners</note>
    </ligand>
</feature>
<feature type="binding site" description="in other chain" evidence="9">
    <location>
        <position position="224"/>
    </location>
    <ligand>
        <name>substrate</name>
        <note>ligand shared between dimeric partners</note>
    </ligand>
</feature>
<reference evidence="12" key="1">
    <citation type="journal article" date="2019" name="Int. J. Syst. Evol. Microbiol.">
        <title>The Global Catalogue of Microorganisms (GCM) 10K type strain sequencing project: providing services to taxonomists for standard genome sequencing and annotation.</title>
        <authorList>
            <consortium name="The Broad Institute Genomics Platform"/>
            <consortium name="The Broad Institute Genome Sequencing Center for Infectious Disease"/>
            <person name="Wu L."/>
            <person name="Ma J."/>
        </authorList>
    </citation>
    <scope>NUCLEOTIDE SEQUENCE [LARGE SCALE GENOMIC DNA]</scope>
    <source>
        <strain evidence="12">CGMCC 1.12371</strain>
    </source>
</reference>
<feature type="binding site" evidence="9">
    <location>
        <position position="106"/>
    </location>
    <ligand>
        <name>Mg(2+)</name>
        <dbReference type="ChEBI" id="CHEBI:18420"/>
        <note>catalytic</note>
    </ligand>
</feature>
<dbReference type="InterPro" id="IPR012829">
    <property type="entry name" value="Phosphofructokinase_III"/>
</dbReference>
<comment type="subcellular location">
    <subcellularLocation>
        <location evidence="9">Cytoplasm</location>
    </subcellularLocation>
</comment>
<dbReference type="InterPro" id="IPR022953">
    <property type="entry name" value="ATP_PFK"/>
</dbReference>
<organism evidence="11 12">
    <name type="scientific">Hydrogenophaga atypica</name>
    <dbReference type="NCBI Taxonomy" id="249409"/>
    <lineage>
        <taxon>Bacteria</taxon>
        <taxon>Pseudomonadati</taxon>
        <taxon>Pseudomonadota</taxon>
        <taxon>Betaproteobacteria</taxon>
        <taxon>Burkholderiales</taxon>
        <taxon>Comamonadaceae</taxon>
        <taxon>Hydrogenophaga</taxon>
    </lineage>
</organism>
<evidence type="ECO:0000313" key="12">
    <source>
        <dbReference type="Proteomes" id="UP001596501"/>
    </source>
</evidence>
<comment type="function">
    <text evidence="9">Catalyzes the phosphorylation of D-fructose 6-phosphate to fructose 1,6-bisphosphate by ATP, the first committing step of glycolysis.</text>
</comment>
<feature type="binding site" evidence="9">
    <location>
        <begin position="75"/>
        <end position="76"/>
    </location>
    <ligand>
        <name>ATP</name>
        <dbReference type="ChEBI" id="CHEBI:30616"/>
    </ligand>
</feature>
<dbReference type="PANTHER" id="PTHR13697">
    <property type="entry name" value="PHOSPHOFRUCTOKINASE"/>
    <property type="match status" value="1"/>
</dbReference>
<keyword evidence="12" id="KW-1185">Reference proteome</keyword>
<dbReference type="InterPro" id="IPR000023">
    <property type="entry name" value="Phosphofructokinase_dom"/>
</dbReference>
<dbReference type="GO" id="GO:0016740">
    <property type="term" value="F:transferase activity"/>
    <property type="evidence" value="ECO:0007669"/>
    <property type="project" value="UniProtKB-KW"/>
</dbReference>
<evidence type="ECO:0000256" key="5">
    <source>
        <dbReference type="ARBA" id="ARBA00022723"/>
    </source>
</evidence>
<feature type="binding site" evidence="9">
    <location>
        <position position="10"/>
    </location>
    <ligand>
        <name>ATP</name>
        <dbReference type="ChEBI" id="CHEBI:30616"/>
    </ligand>
</feature>
<dbReference type="HAMAP" id="MF_01976">
    <property type="entry name" value="Phosphofructokinase_III"/>
    <property type="match status" value="1"/>
</dbReference>
<evidence type="ECO:0000256" key="8">
    <source>
        <dbReference type="ARBA" id="ARBA00023152"/>
    </source>
</evidence>
<dbReference type="InterPro" id="IPR035966">
    <property type="entry name" value="PKF_sf"/>
</dbReference>
<dbReference type="InterPro" id="IPR015912">
    <property type="entry name" value="Phosphofructokinase_CS"/>
</dbReference>
<keyword evidence="9" id="KW-0067">ATP-binding</keyword>
<feature type="binding site" description="in other chain" evidence="9">
    <location>
        <begin position="172"/>
        <end position="174"/>
    </location>
    <ligand>
        <name>substrate</name>
        <note>ligand shared between dimeric partners</note>
    </ligand>
</feature>
<dbReference type="Proteomes" id="UP001596501">
    <property type="component" value="Unassembled WGS sequence"/>
</dbReference>
<keyword evidence="7 9" id="KW-0460">Magnesium</keyword>
<comment type="caution">
    <text evidence="9">Lacks conserved residue(s) required for the propagation of feature annotation.</text>
</comment>
<proteinExistence type="inferred from homology"/>
<feature type="binding site" evidence="9">
    <location>
        <position position="268"/>
    </location>
    <ligand>
        <name>substrate</name>
        <note>ligand shared between dimeric partners</note>
    </ligand>
</feature>
<feature type="binding site" evidence="9">
    <location>
        <position position="165"/>
    </location>
    <ligand>
        <name>substrate</name>
        <note>ligand shared between dimeric partners</note>
    </ligand>
</feature>
<comment type="subunit">
    <text evidence="9">Homodimer or homotetramer.</text>
</comment>
<dbReference type="RefSeq" id="WP_382219067.1">
    <property type="nucleotide sequence ID" value="NZ_JBHTCA010000001.1"/>
</dbReference>
<dbReference type="Gene3D" id="3.40.50.460">
    <property type="entry name" value="Phosphofructokinase domain"/>
    <property type="match status" value="1"/>
</dbReference>
<protein>
    <recommendedName>
        <fullName evidence="9">ATP-dependent 6-phosphofructokinase</fullName>
        <shortName evidence="9">ATP-PFK</shortName>
        <shortName evidence="9">Phosphofructokinase</shortName>
        <ecNumber evidence="9">2.7.1.11</ecNumber>
    </recommendedName>
    <alternativeName>
        <fullName evidence="9">Phosphohexokinase</fullName>
    </alternativeName>
</protein>
<keyword evidence="9" id="KW-0547">Nucleotide-binding</keyword>
<comment type="caution">
    <text evidence="11">The sequence shown here is derived from an EMBL/GenBank/DDBJ whole genome shotgun (WGS) entry which is preliminary data.</text>
</comment>
<dbReference type="InterPro" id="IPR012003">
    <property type="entry name" value="ATP_PFK_prok-type"/>
</dbReference>
<accession>A0ABW2QDU7</accession>
<keyword evidence="3 9" id="KW-0963">Cytoplasm</keyword>
<keyword evidence="4 9" id="KW-0808">Transferase</keyword>
<feature type="site" description="Important for substrate specificity; cannot use PPi as phosphoryl donor" evidence="9">
    <location>
        <position position="107"/>
    </location>
</feature>
<dbReference type="PROSITE" id="PS00433">
    <property type="entry name" value="PHOSPHOFRUCTOKINASE"/>
    <property type="match status" value="1"/>
</dbReference>
<comment type="catalytic activity">
    <reaction evidence="9">
        <text>beta-D-fructose 6-phosphate + ATP = beta-D-fructose 1,6-bisphosphate + ADP + H(+)</text>
        <dbReference type="Rhea" id="RHEA:16109"/>
        <dbReference type="ChEBI" id="CHEBI:15378"/>
        <dbReference type="ChEBI" id="CHEBI:30616"/>
        <dbReference type="ChEBI" id="CHEBI:32966"/>
        <dbReference type="ChEBI" id="CHEBI:57634"/>
        <dbReference type="ChEBI" id="CHEBI:456216"/>
        <dbReference type="EC" id="2.7.1.11"/>
    </reaction>
</comment>
<evidence type="ECO:0000256" key="2">
    <source>
        <dbReference type="ARBA" id="ARBA00004679"/>
    </source>
</evidence>
<feature type="active site" description="Proton acceptor" evidence="9">
    <location>
        <position position="130"/>
    </location>
</feature>
<dbReference type="NCBIfam" id="NF002872">
    <property type="entry name" value="PRK03202.1"/>
    <property type="match status" value="1"/>
</dbReference>
<feature type="domain" description="Phosphofructokinase" evidence="10">
    <location>
        <begin position="2"/>
        <end position="299"/>
    </location>
</feature>
<evidence type="ECO:0000256" key="4">
    <source>
        <dbReference type="ARBA" id="ARBA00022679"/>
    </source>
</evidence>
<dbReference type="PRINTS" id="PR00476">
    <property type="entry name" value="PHFRCTKINASE"/>
</dbReference>
<feature type="binding site" evidence="9">
    <location>
        <begin position="105"/>
        <end position="108"/>
    </location>
    <ligand>
        <name>ATP</name>
        <dbReference type="ChEBI" id="CHEBI:30616"/>
    </ligand>
</feature>
<dbReference type="Gene3D" id="3.40.50.450">
    <property type="match status" value="1"/>
</dbReference>
<evidence type="ECO:0000256" key="1">
    <source>
        <dbReference type="ARBA" id="ARBA00001946"/>
    </source>
</evidence>
<dbReference type="EC" id="2.7.1.11" evidence="9"/>
<evidence type="ECO:0000259" key="10">
    <source>
        <dbReference type="Pfam" id="PF00365"/>
    </source>
</evidence>
<comment type="cofactor">
    <cofactor evidence="1 9">
        <name>Mg(2+)</name>
        <dbReference type="ChEBI" id="CHEBI:18420"/>
    </cofactor>
</comment>
<comment type="similarity">
    <text evidence="9">Belongs to the phosphofructokinase type A (PFKA) family. Mixed-substrate PFK group III subfamily.</text>
</comment>
<keyword evidence="8 9" id="KW-0324">Glycolysis</keyword>
<feature type="binding site" description="in other chain" evidence="9">
    <location>
        <begin position="128"/>
        <end position="130"/>
    </location>
    <ligand>
        <name>substrate</name>
        <note>ligand shared between dimeric partners</note>
    </ligand>
</feature>
<dbReference type="SUPFAM" id="SSF53784">
    <property type="entry name" value="Phosphofructokinase"/>
    <property type="match status" value="1"/>
</dbReference>
<dbReference type="PANTHER" id="PTHR13697:SF52">
    <property type="entry name" value="ATP-DEPENDENT 6-PHOSPHOFRUCTOKINASE 3"/>
    <property type="match status" value="1"/>
</dbReference>
<sequence length="351" mass="37071">MRIGVLTGGGDCPGLNAVIRAVTKSLIRQCGAEVVGIEDGFSGLMDANPRTRVLDWRSVSGIAHRGGTILGTSNKANPLRSPADTERTLANARALALDGLVVIGGDGTMSIAHGLADLGLRSVGVPKTIDNDIVGCERSFGFDTAVATATDGLMRIETTAMSHSRVMIVETMGRHAGWIALEAGLAAAADIVLLPEIDHTVEAVARVCREREAQQRYTVICIGEGAKARGADLTVQHRVEGSFDPVRLGGVAHVLREQLQSLLKSEVRATVLGHVQRGGQPTPFDRVLATRYGHHAAQLVAAGRFGEMVTLQGGDLRSVPMARVANQQRTIALDDPLLVTAREIGVSLGEH</sequence>
<evidence type="ECO:0000256" key="3">
    <source>
        <dbReference type="ARBA" id="ARBA00022490"/>
    </source>
</evidence>
<dbReference type="PIRSF" id="PIRSF000532">
    <property type="entry name" value="ATP_PFK_prok"/>
    <property type="match status" value="1"/>
</dbReference>
<dbReference type="Pfam" id="PF00365">
    <property type="entry name" value="PFK"/>
    <property type="match status" value="1"/>
</dbReference>
<keyword evidence="6 9" id="KW-0418">Kinase</keyword>
<evidence type="ECO:0000256" key="7">
    <source>
        <dbReference type="ARBA" id="ARBA00022842"/>
    </source>
</evidence>
<evidence type="ECO:0000256" key="9">
    <source>
        <dbReference type="HAMAP-Rule" id="MF_01976"/>
    </source>
</evidence>
<evidence type="ECO:0000256" key="6">
    <source>
        <dbReference type="ARBA" id="ARBA00022777"/>
    </source>
</evidence>
<gene>
    <name evidence="9" type="primary">pfkA</name>
    <name evidence="11" type="ORF">ACFQPB_01035</name>
</gene>